<dbReference type="GO" id="GO:0061630">
    <property type="term" value="F:ubiquitin protein ligase activity"/>
    <property type="evidence" value="ECO:0007669"/>
    <property type="project" value="UniProtKB-EC"/>
</dbReference>
<feature type="repeat" description="ARM" evidence="8">
    <location>
        <begin position="378"/>
        <end position="420"/>
    </location>
</feature>
<dbReference type="UniPathway" id="UPA00143"/>
<keyword evidence="7" id="KW-0833">Ubl conjugation pathway</keyword>
<comment type="pathway">
    <text evidence="3">Protein modification; protein ubiquitination.</text>
</comment>
<comment type="function">
    <text evidence="2">Functions as an E3 ubiquitin ligase.</text>
</comment>
<dbReference type="InterPro" id="IPR058678">
    <property type="entry name" value="ARM_PUB"/>
</dbReference>
<name>A0A5A7QGK5_STRAF</name>
<dbReference type="InterPro" id="IPR036537">
    <property type="entry name" value="Adaptor_Cbl_N_dom_sf"/>
</dbReference>
<organism evidence="10 11">
    <name type="scientific">Striga asiatica</name>
    <name type="common">Asiatic witchweed</name>
    <name type="synonym">Buchnera asiatica</name>
    <dbReference type="NCBI Taxonomy" id="4170"/>
    <lineage>
        <taxon>Eukaryota</taxon>
        <taxon>Viridiplantae</taxon>
        <taxon>Streptophyta</taxon>
        <taxon>Embryophyta</taxon>
        <taxon>Tracheophyta</taxon>
        <taxon>Spermatophyta</taxon>
        <taxon>Magnoliopsida</taxon>
        <taxon>eudicotyledons</taxon>
        <taxon>Gunneridae</taxon>
        <taxon>Pentapetalae</taxon>
        <taxon>asterids</taxon>
        <taxon>lamiids</taxon>
        <taxon>Lamiales</taxon>
        <taxon>Orobanchaceae</taxon>
        <taxon>Buchnereae</taxon>
        <taxon>Striga</taxon>
    </lineage>
</organism>
<feature type="repeat" description="ARM" evidence="8">
    <location>
        <begin position="419"/>
        <end position="462"/>
    </location>
</feature>
<evidence type="ECO:0000313" key="10">
    <source>
        <dbReference type="EMBL" id="GER44469.1"/>
    </source>
</evidence>
<dbReference type="FunFam" id="1.25.10.10:FF:000082">
    <property type="entry name" value="RING-type E3 ubiquitin transferase"/>
    <property type="match status" value="1"/>
</dbReference>
<dbReference type="InterPro" id="IPR016024">
    <property type="entry name" value="ARM-type_fold"/>
</dbReference>
<keyword evidence="5" id="KW-0808">Transferase</keyword>
<dbReference type="InterPro" id="IPR000225">
    <property type="entry name" value="Armadillo"/>
</dbReference>
<reference evidence="11" key="1">
    <citation type="journal article" date="2019" name="Curr. Biol.">
        <title>Genome Sequence of Striga asiatica Provides Insight into the Evolution of Plant Parasitism.</title>
        <authorList>
            <person name="Yoshida S."/>
            <person name="Kim S."/>
            <person name="Wafula E.K."/>
            <person name="Tanskanen J."/>
            <person name="Kim Y.M."/>
            <person name="Honaas L."/>
            <person name="Yang Z."/>
            <person name="Spallek T."/>
            <person name="Conn C.E."/>
            <person name="Ichihashi Y."/>
            <person name="Cheong K."/>
            <person name="Cui S."/>
            <person name="Der J.P."/>
            <person name="Gundlach H."/>
            <person name="Jiao Y."/>
            <person name="Hori C."/>
            <person name="Ishida J.K."/>
            <person name="Kasahara H."/>
            <person name="Kiba T."/>
            <person name="Kim M.S."/>
            <person name="Koo N."/>
            <person name="Laohavisit A."/>
            <person name="Lee Y.H."/>
            <person name="Lumba S."/>
            <person name="McCourt P."/>
            <person name="Mortimer J.C."/>
            <person name="Mutuku J.M."/>
            <person name="Nomura T."/>
            <person name="Sasaki-Sekimoto Y."/>
            <person name="Seto Y."/>
            <person name="Wang Y."/>
            <person name="Wakatake T."/>
            <person name="Sakakibara H."/>
            <person name="Demura T."/>
            <person name="Yamaguchi S."/>
            <person name="Yoneyama K."/>
            <person name="Manabe R.I."/>
            <person name="Nelson D.C."/>
            <person name="Schulman A.H."/>
            <person name="Timko M.P."/>
            <person name="dePamphilis C.W."/>
            <person name="Choi D."/>
            <person name="Shirasu K."/>
        </authorList>
    </citation>
    <scope>NUCLEOTIDE SEQUENCE [LARGE SCALE GENOMIC DNA]</scope>
    <source>
        <strain evidence="11">cv. UVA1</strain>
    </source>
</reference>
<dbReference type="PANTHER" id="PTHR23315">
    <property type="entry name" value="U BOX DOMAIN-CONTAINING"/>
    <property type="match status" value="1"/>
</dbReference>
<evidence type="ECO:0000256" key="3">
    <source>
        <dbReference type="ARBA" id="ARBA00004906"/>
    </source>
</evidence>
<gene>
    <name evidence="10" type="ORF">STAS_21367</name>
</gene>
<dbReference type="InterPro" id="IPR057623">
    <property type="entry name" value="PUB12-19-like_N"/>
</dbReference>
<dbReference type="InterPro" id="IPR011989">
    <property type="entry name" value="ARM-like"/>
</dbReference>
<dbReference type="Gene3D" id="1.25.10.10">
    <property type="entry name" value="Leucine-rich Repeat Variant"/>
    <property type="match status" value="3"/>
</dbReference>
<evidence type="ECO:0000256" key="7">
    <source>
        <dbReference type="ARBA" id="ARBA00022786"/>
    </source>
</evidence>
<keyword evidence="11" id="KW-1185">Reference proteome</keyword>
<dbReference type="PROSITE" id="PS51698">
    <property type="entry name" value="U_BOX"/>
    <property type="match status" value="1"/>
</dbReference>
<dbReference type="FunFam" id="3.30.40.10:FF:000335">
    <property type="entry name" value="RING-type E3 ubiquitin transferase"/>
    <property type="match status" value="1"/>
</dbReference>
<dbReference type="EMBL" id="BKCP01006959">
    <property type="protein sequence ID" value="GER44469.1"/>
    <property type="molecule type" value="Genomic_DNA"/>
</dbReference>
<dbReference type="AlphaFoldDB" id="A0A5A7QGK5"/>
<evidence type="ECO:0000313" key="11">
    <source>
        <dbReference type="Proteomes" id="UP000325081"/>
    </source>
</evidence>
<dbReference type="OrthoDB" id="7537227at2759"/>
<evidence type="ECO:0000256" key="6">
    <source>
        <dbReference type="ARBA" id="ARBA00022737"/>
    </source>
</evidence>
<dbReference type="CDD" id="cd16664">
    <property type="entry name" value="RING-Ubox_PUB"/>
    <property type="match status" value="1"/>
</dbReference>
<dbReference type="SMART" id="SM00504">
    <property type="entry name" value="Ubox"/>
    <property type="match status" value="1"/>
</dbReference>
<comment type="catalytic activity">
    <reaction evidence="1">
        <text>S-ubiquitinyl-[E2 ubiquitin-conjugating enzyme]-L-cysteine + [acceptor protein]-L-lysine = [E2 ubiquitin-conjugating enzyme]-L-cysteine + N(6)-ubiquitinyl-[acceptor protein]-L-lysine.</text>
        <dbReference type="EC" id="2.3.2.27"/>
    </reaction>
</comment>
<dbReference type="InterPro" id="IPR013083">
    <property type="entry name" value="Znf_RING/FYVE/PHD"/>
</dbReference>
<protein>
    <recommendedName>
        <fullName evidence="4">RING-type E3 ubiquitin transferase</fullName>
        <ecNumber evidence="4">2.3.2.27</ecNumber>
    </recommendedName>
</protein>
<comment type="caution">
    <text evidence="10">The sequence shown here is derived from an EMBL/GenBank/DDBJ whole genome shotgun (WGS) entry which is preliminary data.</text>
</comment>
<accession>A0A5A7QGK5</accession>
<dbReference type="PANTHER" id="PTHR23315:SF52">
    <property type="entry name" value="U-BOX DOMAIN-CONTAINING PROTEIN 10"/>
    <property type="match status" value="1"/>
</dbReference>
<dbReference type="Pfam" id="PF04564">
    <property type="entry name" value="U-box"/>
    <property type="match status" value="1"/>
</dbReference>
<dbReference type="InterPro" id="IPR003613">
    <property type="entry name" value="Ubox_domain"/>
</dbReference>
<dbReference type="SUPFAM" id="SSF57850">
    <property type="entry name" value="RING/U-box"/>
    <property type="match status" value="1"/>
</dbReference>
<dbReference type="GO" id="GO:0007166">
    <property type="term" value="P:cell surface receptor signaling pathway"/>
    <property type="evidence" value="ECO:0007669"/>
    <property type="project" value="InterPro"/>
</dbReference>
<evidence type="ECO:0000256" key="4">
    <source>
        <dbReference type="ARBA" id="ARBA00012483"/>
    </source>
</evidence>
<sequence length="618" mass="67972">MAAGEDITEALRLVRDVVRISGSGFSGLFKKDCSDLARRVSLLAHLLEEIRDSKKAQEKCEVGSSSLSGSCLSNLILALKAAKSLVVAANDFDSTDFSSRLQDVATKKIMFQFQCVTWKLEKALANFPHDDFDITEEVKEQVDLATAQLRRATEKYGGPLNSILLHRAISQPLDKEIDPFQPSNIDDEVNRKLEGFALDEVCETKESLIRDSSALSEICCVTKDLDCARNNSLSCKNREENKKPDNLVIPDDFLCPISLELMRDPVIVATGQTYERSYIQRWIDCGNTTCPKTQQKLHHFTLTPNYVLRSLISQWCLKHKLLHPTPLHPHTHDLFFTFQTLIHQISTSSPKERREALSEIRSLSKTNTDNRILLAEAGAIPILVSLLTSDDSFIQENAVTCILNLSIYENNKMLIMQANAIPSIVQLLRSGKSTEARENAAATLFSLSYADENKIIIGASGAISALVDLLEKGSSRGKKDAATALFNLCIYHGNKGRAVRAGIINGLMKMLTGSGMVDEALALLSVLVGHPEAKTGIRKANMMPVLVGLVKTGLPRGKENAAAVLFCLCKRDSANLACLSGLGGMVALMELAENGTERAKRKALSLLEDLRRFQKRSG</sequence>
<dbReference type="Pfam" id="PF25598">
    <property type="entry name" value="ARM_PUB"/>
    <property type="match status" value="1"/>
</dbReference>
<dbReference type="InterPro" id="IPR045210">
    <property type="entry name" value="RING-Ubox_PUB"/>
</dbReference>
<dbReference type="GO" id="GO:0016567">
    <property type="term" value="P:protein ubiquitination"/>
    <property type="evidence" value="ECO:0007669"/>
    <property type="project" value="UniProtKB-UniPathway"/>
</dbReference>
<dbReference type="SMART" id="SM00185">
    <property type="entry name" value="ARM"/>
    <property type="match status" value="5"/>
</dbReference>
<evidence type="ECO:0000256" key="5">
    <source>
        <dbReference type="ARBA" id="ARBA00022679"/>
    </source>
</evidence>
<dbReference type="EC" id="2.3.2.27" evidence="4"/>
<evidence type="ECO:0000256" key="2">
    <source>
        <dbReference type="ARBA" id="ARBA00003861"/>
    </source>
</evidence>
<dbReference type="Gene3D" id="1.20.930.20">
    <property type="entry name" value="Adaptor protein Cbl, N-terminal domain"/>
    <property type="match status" value="1"/>
</dbReference>
<evidence type="ECO:0000256" key="1">
    <source>
        <dbReference type="ARBA" id="ARBA00000900"/>
    </source>
</evidence>
<dbReference type="Gene3D" id="3.30.40.10">
    <property type="entry name" value="Zinc/RING finger domain, C3HC4 (zinc finger)"/>
    <property type="match status" value="1"/>
</dbReference>
<dbReference type="Proteomes" id="UP000325081">
    <property type="component" value="Unassembled WGS sequence"/>
</dbReference>
<dbReference type="Pfam" id="PF25368">
    <property type="entry name" value="PUB10_N"/>
    <property type="match status" value="1"/>
</dbReference>
<keyword evidence="6" id="KW-0677">Repeat</keyword>
<evidence type="ECO:0000259" key="9">
    <source>
        <dbReference type="PROSITE" id="PS51698"/>
    </source>
</evidence>
<feature type="domain" description="U-box" evidence="9">
    <location>
        <begin position="248"/>
        <end position="322"/>
    </location>
</feature>
<dbReference type="PROSITE" id="PS50176">
    <property type="entry name" value="ARM_REPEAT"/>
    <property type="match status" value="2"/>
</dbReference>
<dbReference type="SUPFAM" id="SSF48371">
    <property type="entry name" value="ARM repeat"/>
    <property type="match status" value="1"/>
</dbReference>
<evidence type="ECO:0000256" key="8">
    <source>
        <dbReference type="PROSITE-ProRule" id="PRU00259"/>
    </source>
</evidence>
<proteinExistence type="predicted"/>